<evidence type="ECO:0000313" key="1">
    <source>
        <dbReference type="EMBL" id="KKN66931.1"/>
    </source>
</evidence>
<protein>
    <submittedName>
        <fullName evidence="1">Uncharacterized protein</fullName>
    </submittedName>
</protein>
<proteinExistence type="predicted"/>
<sequence length="53" mass="6146">EHDSALTILRLKKEAQENALLECLEPVKEAYSESYTPLQRRVLLATVIEYITR</sequence>
<organism evidence="1">
    <name type="scientific">marine sediment metagenome</name>
    <dbReference type="NCBI Taxonomy" id="412755"/>
    <lineage>
        <taxon>unclassified sequences</taxon>
        <taxon>metagenomes</taxon>
        <taxon>ecological metagenomes</taxon>
    </lineage>
</organism>
<comment type="caution">
    <text evidence="1">The sequence shown here is derived from an EMBL/GenBank/DDBJ whole genome shotgun (WGS) entry which is preliminary data.</text>
</comment>
<name>A0A0F9V0A7_9ZZZZ</name>
<dbReference type="EMBL" id="LAZR01000486">
    <property type="protein sequence ID" value="KKN66931.1"/>
    <property type="molecule type" value="Genomic_DNA"/>
</dbReference>
<accession>A0A0F9V0A7</accession>
<gene>
    <name evidence="1" type="ORF">LCGC14_0466110</name>
</gene>
<reference evidence="1" key="1">
    <citation type="journal article" date="2015" name="Nature">
        <title>Complex archaea that bridge the gap between prokaryotes and eukaryotes.</title>
        <authorList>
            <person name="Spang A."/>
            <person name="Saw J.H."/>
            <person name="Jorgensen S.L."/>
            <person name="Zaremba-Niedzwiedzka K."/>
            <person name="Martijn J."/>
            <person name="Lind A.E."/>
            <person name="van Eijk R."/>
            <person name="Schleper C."/>
            <person name="Guy L."/>
            <person name="Ettema T.J."/>
        </authorList>
    </citation>
    <scope>NUCLEOTIDE SEQUENCE</scope>
</reference>
<feature type="non-terminal residue" evidence="1">
    <location>
        <position position="1"/>
    </location>
</feature>
<dbReference type="AlphaFoldDB" id="A0A0F9V0A7"/>